<feature type="compositionally biased region" description="Acidic residues" evidence="1">
    <location>
        <begin position="66"/>
        <end position="79"/>
    </location>
</feature>
<feature type="compositionally biased region" description="Polar residues" evidence="1">
    <location>
        <begin position="1"/>
        <end position="16"/>
    </location>
</feature>
<dbReference type="Proteomes" id="UP000076532">
    <property type="component" value="Unassembled WGS sequence"/>
</dbReference>
<feature type="compositionally biased region" description="Basic residues" evidence="1">
    <location>
        <begin position="111"/>
        <end position="121"/>
    </location>
</feature>
<dbReference type="AlphaFoldDB" id="A0A166GP97"/>
<proteinExistence type="predicted"/>
<feature type="compositionally biased region" description="Polar residues" evidence="1">
    <location>
        <begin position="125"/>
        <end position="139"/>
    </location>
</feature>
<protein>
    <submittedName>
        <fullName evidence="2">Uncharacterized protein</fullName>
    </submittedName>
</protein>
<feature type="region of interest" description="Disordered" evidence="1">
    <location>
        <begin position="1"/>
        <end position="176"/>
    </location>
</feature>
<evidence type="ECO:0000256" key="1">
    <source>
        <dbReference type="SAM" id="MobiDB-lite"/>
    </source>
</evidence>
<evidence type="ECO:0000313" key="2">
    <source>
        <dbReference type="EMBL" id="KZP18033.1"/>
    </source>
</evidence>
<organism evidence="2 3">
    <name type="scientific">Athelia psychrophila</name>
    <dbReference type="NCBI Taxonomy" id="1759441"/>
    <lineage>
        <taxon>Eukaryota</taxon>
        <taxon>Fungi</taxon>
        <taxon>Dikarya</taxon>
        <taxon>Basidiomycota</taxon>
        <taxon>Agaricomycotina</taxon>
        <taxon>Agaricomycetes</taxon>
        <taxon>Agaricomycetidae</taxon>
        <taxon>Atheliales</taxon>
        <taxon>Atheliaceae</taxon>
        <taxon>Athelia</taxon>
    </lineage>
</organism>
<evidence type="ECO:0000313" key="3">
    <source>
        <dbReference type="Proteomes" id="UP000076532"/>
    </source>
</evidence>
<name>A0A166GP97_9AGAM</name>
<keyword evidence="3" id="KW-1185">Reference proteome</keyword>
<feature type="compositionally biased region" description="Polar residues" evidence="1">
    <location>
        <begin position="24"/>
        <end position="37"/>
    </location>
</feature>
<accession>A0A166GP97</accession>
<gene>
    <name evidence="2" type="ORF">FIBSPDRAFT_956600</name>
</gene>
<feature type="compositionally biased region" description="Low complexity" evidence="1">
    <location>
        <begin position="140"/>
        <end position="151"/>
    </location>
</feature>
<reference evidence="2 3" key="1">
    <citation type="journal article" date="2016" name="Mol. Biol. Evol.">
        <title>Comparative Genomics of Early-Diverging Mushroom-Forming Fungi Provides Insights into the Origins of Lignocellulose Decay Capabilities.</title>
        <authorList>
            <person name="Nagy L.G."/>
            <person name="Riley R."/>
            <person name="Tritt A."/>
            <person name="Adam C."/>
            <person name="Daum C."/>
            <person name="Floudas D."/>
            <person name="Sun H."/>
            <person name="Yadav J.S."/>
            <person name="Pangilinan J."/>
            <person name="Larsson K.H."/>
            <person name="Matsuura K."/>
            <person name="Barry K."/>
            <person name="Labutti K."/>
            <person name="Kuo R."/>
            <person name="Ohm R.A."/>
            <person name="Bhattacharya S.S."/>
            <person name="Shirouzu T."/>
            <person name="Yoshinaga Y."/>
            <person name="Martin F.M."/>
            <person name="Grigoriev I.V."/>
            <person name="Hibbett D.S."/>
        </authorList>
    </citation>
    <scope>NUCLEOTIDE SEQUENCE [LARGE SCALE GENOMIC DNA]</scope>
    <source>
        <strain evidence="2 3">CBS 109695</strain>
    </source>
</reference>
<dbReference type="EMBL" id="KV417576">
    <property type="protein sequence ID" value="KZP18033.1"/>
    <property type="molecule type" value="Genomic_DNA"/>
</dbReference>
<sequence length="188" mass="20071">MSATRNSESNQVQENGRSIRGRNSAETVASLSLSPNRNRNHILAETETENHITPPPHRGGRAGADADSDGGEGDGDGDGGEWAGEESLASIDMRVIPPASPETAPILSARPRMRMRTHQRRPQTESSGNAYTPTQQVIPSTSLSVSNSTSTPDEAQQVPFRMRAAQSKSERHAGVGAAESAASIWVRF</sequence>